<protein>
    <submittedName>
        <fullName evidence="2">N-acetyltransferase</fullName>
    </submittedName>
</protein>
<sequence>MGYEDQDYIIRMAKQTGEVLGGMLGKKDAEEILSFGEEQKNSELLANQGLLRKAVKADIPELMQIFDEAKTYLKEQGSPQWQNGQGPTEEVILKDIQKEASYVLVENETILGSFALIEGIDPVYEAIDGSWEGESRYVSIHRVAINQKQRSKGLGIRLVQHAVKQARKIGYQDIRIDTYPKNYPMLRVIDKLGFSYRGMVHFPIQDGERKAFQLLQ</sequence>
<feature type="domain" description="N-acetyltransferase" evidence="1">
    <location>
        <begin position="49"/>
        <end position="216"/>
    </location>
</feature>
<dbReference type="PROSITE" id="PS51186">
    <property type="entry name" value="GNAT"/>
    <property type="match status" value="1"/>
</dbReference>
<proteinExistence type="predicted"/>
<keyword evidence="2" id="KW-0808">Transferase</keyword>
<evidence type="ECO:0000259" key="1">
    <source>
        <dbReference type="PROSITE" id="PS51186"/>
    </source>
</evidence>
<dbReference type="CDD" id="cd04301">
    <property type="entry name" value="NAT_SF"/>
    <property type="match status" value="1"/>
</dbReference>
<dbReference type="PANTHER" id="PTHR43617:SF20">
    <property type="entry name" value="N-ALPHA-ACETYLTRANSFERASE RIMI"/>
    <property type="match status" value="1"/>
</dbReference>
<dbReference type="Gene3D" id="3.40.630.30">
    <property type="match status" value="1"/>
</dbReference>
<dbReference type="InterPro" id="IPR016181">
    <property type="entry name" value="Acyl_CoA_acyltransferase"/>
</dbReference>
<dbReference type="GO" id="GO:0016747">
    <property type="term" value="F:acyltransferase activity, transferring groups other than amino-acyl groups"/>
    <property type="evidence" value="ECO:0007669"/>
    <property type="project" value="InterPro"/>
</dbReference>
<dbReference type="EMBL" id="BJCC01000043">
    <property type="protein sequence ID" value="GCF95875.1"/>
    <property type="molecule type" value="Genomic_DNA"/>
</dbReference>
<dbReference type="AlphaFoldDB" id="A0A4P5PCB7"/>
<dbReference type="InterPro" id="IPR050276">
    <property type="entry name" value="MshD_Acetyltransferase"/>
</dbReference>
<name>A0A4P5PCB7_9ENTE</name>
<evidence type="ECO:0000313" key="3">
    <source>
        <dbReference type="Proteomes" id="UP000290567"/>
    </source>
</evidence>
<dbReference type="Proteomes" id="UP000290567">
    <property type="component" value="Unassembled WGS sequence"/>
</dbReference>
<accession>A0A4P5PCB7</accession>
<dbReference type="PANTHER" id="PTHR43617">
    <property type="entry name" value="L-AMINO ACID N-ACETYLTRANSFERASE"/>
    <property type="match status" value="1"/>
</dbReference>
<gene>
    <name evidence="2" type="ORF">NRIC_37660</name>
</gene>
<organism evidence="2 3">
    <name type="scientific">Enterococcus florum</name>
    <dbReference type="NCBI Taxonomy" id="2480627"/>
    <lineage>
        <taxon>Bacteria</taxon>
        <taxon>Bacillati</taxon>
        <taxon>Bacillota</taxon>
        <taxon>Bacilli</taxon>
        <taxon>Lactobacillales</taxon>
        <taxon>Enterococcaceae</taxon>
        <taxon>Enterococcus</taxon>
    </lineage>
</organism>
<dbReference type="OrthoDB" id="9796381at2"/>
<dbReference type="RefSeq" id="WP_146624246.1">
    <property type="nucleotide sequence ID" value="NZ_BJCC01000043.1"/>
</dbReference>
<reference evidence="3" key="1">
    <citation type="submission" date="2019-02" db="EMBL/GenBank/DDBJ databases">
        <title>Draft genome sequence of Enterococcus sp. Gos25-1.</title>
        <authorList>
            <person name="Tanaka N."/>
            <person name="Shiwa Y."/>
            <person name="Fujita N."/>
        </authorList>
    </citation>
    <scope>NUCLEOTIDE SEQUENCE [LARGE SCALE GENOMIC DNA]</scope>
    <source>
        <strain evidence="3">Gos25-1</strain>
    </source>
</reference>
<comment type="caution">
    <text evidence="2">The sequence shown here is derived from an EMBL/GenBank/DDBJ whole genome shotgun (WGS) entry which is preliminary data.</text>
</comment>
<dbReference type="InterPro" id="IPR000182">
    <property type="entry name" value="GNAT_dom"/>
</dbReference>
<dbReference type="Pfam" id="PF00583">
    <property type="entry name" value="Acetyltransf_1"/>
    <property type="match status" value="1"/>
</dbReference>
<evidence type="ECO:0000313" key="2">
    <source>
        <dbReference type="EMBL" id="GCF95875.1"/>
    </source>
</evidence>
<keyword evidence="3" id="KW-1185">Reference proteome</keyword>
<dbReference type="SUPFAM" id="SSF55729">
    <property type="entry name" value="Acyl-CoA N-acyltransferases (Nat)"/>
    <property type="match status" value="1"/>
</dbReference>